<evidence type="ECO:0000256" key="1">
    <source>
        <dbReference type="ARBA" id="ARBA00006865"/>
    </source>
</evidence>
<dbReference type="RefSeq" id="WP_013763162.1">
    <property type="nucleotide sequence ID" value="NC_015510.1"/>
</dbReference>
<protein>
    <submittedName>
        <fullName evidence="4">Glucan endo-1,3-beta-D-glucosidase</fullName>
        <ecNumber evidence="4">3.2.1.39</ecNumber>
    </submittedName>
</protein>
<dbReference type="Proteomes" id="UP000008461">
    <property type="component" value="Chromosome"/>
</dbReference>
<gene>
    <name evidence="4" type="ordered locus">Halhy_0690</name>
</gene>
<evidence type="ECO:0000259" key="3">
    <source>
        <dbReference type="PROSITE" id="PS51762"/>
    </source>
</evidence>
<accession>F4L2N4</accession>
<dbReference type="GO" id="GO:0005975">
    <property type="term" value="P:carbohydrate metabolic process"/>
    <property type="evidence" value="ECO:0007669"/>
    <property type="project" value="InterPro"/>
</dbReference>
<dbReference type="KEGG" id="hhy:Halhy_0690"/>
<dbReference type="STRING" id="760192.Halhy_0690"/>
<keyword evidence="5" id="KW-1185">Reference proteome</keyword>
<dbReference type="eggNOG" id="COG2273">
    <property type="taxonomic scope" value="Bacteria"/>
</dbReference>
<dbReference type="EC" id="3.2.1.39" evidence="4"/>
<proteinExistence type="inferred from homology"/>
<sequence>MKLFKLALLVLPIFMFGSSISQAQCPKLVWADEFDGTTLDLQKWTHQLGGGGWGNNELQNYRPENTTLENGLLKITAKRENFSGNAYTSSRIRSINKGDFTYGRMEARIKLPYGQGIWPAFWMMPTDDKYGTWPKSGELDIMEFIGREPKIIYGTIHFGPDWPNNKSSGGAYDAYREDFSKEYHTYAVEWEPNEIRWYIDDFLYSTKRPTDVAPERWPFDQRFHFILNLAVGGTWPGSPDGSTVFPQVLEVDYVRVYDTRTQSLSGPRSVPFKAPFTVYTINGSSSGDKITWEVPAGAEITSGQGTSNLAIKWGSTGGEVKANIENVCGKKEVKVYVRVEPGIAKEKALENFDDASPLKLVYYDGTFADNFANPAKTGINTTSLVGKYTRSGSTQYDVLIYEGNPISDLGPYVQKQRKFFLDVYTNAAIGTEVLFQAENSARAKQSYPSGRHSRYQGFTTKQNEWERMELIYLDRPDAGTSASSVDRYVLLFKPNTFSNNIYHFDNLDSYAPQLTGVRDALVAADQVFRLSPNPGRNELRLENIGTQNLVQATLLGLDGKILQTHAVPILPAQIQEFNVRALPLGSYFLQVLRADGKVAVRQWVKGN</sequence>
<dbReference type="EMBL" id="CP002691">
    <property type="protein sequence ID" value="AEE48598.1"/>
    <property type="molecule type" value="Genomic_DNA"/>
</dbReference>
<dbReference type="PROSITE" id="PS51762">
    <property type="entry name" value="GH16_2"/>
    <property type="match status" value="1"/>
</dbReference>
<evidence type="ECO:0000313" key="5">
    <source>
        <dbReference type="Proteomes" id="UP000008461"/>
    </source>
</evidence>
<dbReference type="Gene3D" id="2.60.120.200">
    <property type="match status" value="1"/>
</dbReference>
<evidence type="ECO:0000313" key="4">
    <source>
        <dbReference type="EMBL" id="AEE48598.1"/>
    </source>
</evidence>
<evidence type="ECO:0000256" key="2">
    <source>
        <dbReference type="SAM" id="SignalP"/>
    </source>
</evidence>
<dbReference type="SUPFAM" id="SSF49899">
    <property type="entry name" value="Concanavalin A-like lectins/glucanases"/>
    <property type="match status" value="1"/>
</dbReference>
<dbReference type="AlphaFoldDB" id="F4L2N4"/>
<dbReference type="InterPro" id="IPR013320">
    <property type="entry name" value="ConA-like_dom_sf"/>
</dbReference>
<organism evidence="4 5">
    <name type="scientific">Haliscomenobacter hydrossis (strain ATCC 27775 / DSM 1100 / LMG 10767 / O)</name>
    <dbReference type="NCBI Taxonomy" id="760192"/>
    <lineage>
        <taxon>Bacteria</taxon>
        <taxon>Pseudomonadati</taxon>
        <taxon>Bacteroidota</taxon>
        <taxon>Saprospiria</taxon>
        <taxon>Saprospirales</taxon>
        <taxon>Haliscomenobacteraceae</taxon>
        <taxon>Haliscomenobacter</taxon>
    </lineage>
</organism>
<dbReference type="OrthoDB" id="9809583at2"/>
<reference key="2">
    <citation type="submission" date="2011-04" db="EMBL/GenBank/DDBJ databases">
        <title>Complete sequence of chromosome of Haliscomenobacter hydrossis DSM 1100.</title>
        <authorList>
            <consortium name="US DOE Joint Genome Institute (JGI-PGF)"/>
            <person name="Lucas S."/>
            <person name="Han J."/>
            <person name="Lapidus A."/>
            <person name="Bruce D."/>
            <person name="Goodwin L."/>
            <person name="Pitluck S."/>
            <person name="Peters L."/>
            <person name="Kyrpides N."/>
            <person name="Mavromatis K."/>
            <person name="Ivanova N."/>
            <person name="Ovchinnikova G."/>
            <person name="Pagani I."/>
            <person name="Daligault H."/>
            <person name="Detter J.C."/>
            <person name="Han C."/>
            <person name="Land M."/>
            <person name="Hauser L."/>
            <person name="Markowitz V."/>
            <person name="Cheng J.-F."/>
            <person name="Hugenholtz P."/>
            <person name="Woyke T."/>
            <person name="Wu D."/>
            <person name="Verbarg S."/>
            <person name="Frueling A."/>
            <person name="Brambilla E."/>
            <person name="Klenk H.-P."/>
            <person name="Eisen J.A."/>
        </authorList>
    </citation>
    <scope>NUCLEOTIDE SEQUENCE</scope>
    <source>
        <strain>DSM 1100</strain>
    </source>
</reference>
<dbReference type="PANTHER" id="PTHR10963">
    <property type="entry name" value="GLYCOSYL HYDROLASE-RELATED"/>
    <property type="match status" value="1"/>
</dbReference>
<feature type="signal peptide" evidence="2">
    <location>
        <begin position="1"/>
        <end position="23"/>
    </location>
</feature>
<dbReference type="CDD" id="cd08023">
    <property type="entry name" value="GH16_laminarinase_like"/>
    <property type="match status" value="1"/>
</dbReference>
<dbReference type="InterPro" id="IPR050546">
    <property type="entry name" value="Glycosyl_Hydrlase_16"/>
</dbReference>
<dbReference type="HOGENOM" id="CLU_449613_0_0_10"/>
<keyword evidence="4" id="KW-0378">Hydrolase</keyword>
<keyword evidence="4" id="KW-0326">Glycosidase</keyword>
<dbReference type="GO" id="GO:0042973">
    <property type="term" value="F:glucan endo-1,3-beta-D-glucosidase activity"/>
    <property type="evidence" value="ECO:0007669"/>
    <property type="project" value="UniProtKB-EC"/>
</dbReference>
<comment type="similarity">
    <text evidence="1">Belongs to the glycosyl hydrolase 16 family.</text>
</comment>
<keyword evidence="2" id="KW-0732">Signal</keyword>
<feature type="chain" id="PRO_5003316362" evidence="2">
    <location>
        <begin position="24"/>
        <end position="607"/>
    </location>
</feature>
<feature type="domain" description="GH16" evidence="3">
    <location>
        <begin position="18"/>
        <end position="262"/>
    </location>
</feature>
<dbReference type="Pfam" id="PF00722">
    <property type="entry name" value="Glyco_hydro_16"/>
    <property type="match status" value="1"/>
</dbReference>
<dbReference type="InterPro" id="IPR000757">
    <property type="entry name" value="Beta-glucanase-like"/>
</dbReference>
<dbReference type="PANTHER" id="PTHR10963:SF55">
    <property type="entry name" value="GLYCOSIDE HYDROLASE FAMILY 16 PROTEIN"/>
    <property type="match status" value="1"/>
</dbReference>
<name>F4L2N4_HALH1</name>
<reference evidence="4 5" key="1">
    <citation type="journal article" date="2011" name="Stand. Genomic Sci.">
        <title>Complete genome sequence of Haliscomenobacter hydrossis type strain (O).</title>
        <authorList>
            <consortium name="US DOE Joint Genome Institute (JGI-PGF)"/>
            <person name="Daligault H."/>
            <person name="Lapidus A."/>
            <person name="Zeytun A."/>
            <person name="Nolan M."/>
            <person name="Lucas S."/>
            <person name="Del Rio T.G."/>
            <person name="Tice H."/>
            <person name="Cheng J.F."/>
            <person name="Tapia R."/>
            <person name="Han C."/>
            <person name="Goodwin L."/>
            <person name="Pitluck S."/>
            <person name="Liolios K."/>
            <person name="Pagani I."/>
            <person name="Ivanova N."/>
            <person name="Huntemann M."/>
            <person name="Mavromatis K."/>
            <person name="Mikhailova N."/>
            <person name="Pati A."/>
            <person name="Chen A."/>
            <person name="Palaniappan K."/>
            <person name="Land M."/>
            <person name="Hauser L."/>
            <person name="Brambilla E.M."/>
            <person name="Rohde M."/>
            <person name="Verbarg S."/>
            <person name="Goker M."/>
            <person name="Bristow J."/>
            <person name="Eisen J.A."/>
            <person name="Markowitz V."/>
            <person name="Hugenholtz P."/>
            <person name="Kyrpides N.C."/>
            <person name="Klenk H.P."/>
            <person name="Woyke T."/>
        </authorList>
    </citation>
    <scope>NUCLEOTIDE SEQUENCE [LARGE SCALE GENOMIC DNA]</scope>
    <source>
        <strain evidence="5">ATCC 27775 / DSM 1100 / LMG 10767 / O</strain>
    </source>
</reference>
<dbReference type="Pfam" id="PF19408">
    <property type="entry name" value="PKD_6"/>
    <property type="match status" value="1"/>
</dbReference>
<dbReference type="InterPro" id="IPR045829">
    <property type="entry name" value="PKD_6"/>
</dbReference>